<feature type="region of interest" description="Disordered" evidence="1">
    <location>
        <begin position="1"/>
        <end position="23"/>
    </location>
</feature>
<dbReference type="AlphaFoldDB" id="E3QGA9"/>
<protein>
    <submittedName>
        <fullName evidence="2">Uncharacterized protein</fullName>
    </submittedName>
</protein>
<sequence>MPGDNSRPEEKEEKDHGHPRLPRLADISTLSTFLFRGDTWEAIVNVVNVVTEQNRTEQSRDWEKEEGAIQSTYP</sequence>
<name>E3QGA9_COLGM</name>
<feature type="compositionally biased region" description="Basic and acidic residues" evidence="1">
    <location>
        <begin position="1"/>
        <end position="18"/>
    </location>
</feature>
<evidence type="ECO:0000313" key="3">
    <source>
        <dbReference type="Proteomes" id="UP000008782"/>
    </source>
</evidence>
<dbReference type="GeneID" id="24410214"/>
<accession>E3QGA9</accession>
<evidence type="ECO:0000256" key="1">
    <source>
        <dbReference type="SAM" id="MobiDB-lite"/>
    </source>
</evidence>
<dbReference type="VEuPathDB" id="FungiDB:GLRG_04849"/>
<gene>
    <name evidence="2" type="ORF">GLRG_04849</name>
</gene>
<feature type="compositionally biased region" description="Basic and acidic residues" evidence="1">
    <location>
        <begin position="54"/>
        <end position="67"/>
    </location>
</feature>
<dbReference type="EMBL" id="GG697346">
    <property type="protein sequence ID" value="EFQ29705.1"/>
    <property type="molecule type" value="Genomic_DNA"/>
</dbReference>
<dbReference type="RefSeq" id="XP_008093725.1">
    <property type="nucleotide sequence ID" value="XM_008095534.1"/>
</dbReference>
<reference evidence="3" key="1">
    <citation type="journal article" date="2012" name="Nat. Genet.">
        <title>Lifestyle transitions in plant pathogenic Colletotrichum fungi deciphered by genome and transcriptome analyses.</title>
        <authorList>
            <person name="O'Connell R.J."/>
            <person name="Thon M.R."/>
            <person name="Hacquard S."/>
            <person name="Amyotte S.G."/>
            <person name="Kleemann J."/>
            <person name="Torres M.F."/>
            <person name="Damm U."/>
            <person name="Buiate E.A."/>
            <person name="Epstein L."/>
            <person name="Alkan N."/>
            <person name="Altmueller J."/>
            <person name="Alvarado-Balderrama L."/>
            <person name="Bauser C.A."/>
            <person name="Becker C."/>
            <person name="Birren B.W."/>
            <person name="Chen Z."/>
            <person name="Choi J."/>
            <person name="Crouch J.A."/>
            <person name="Duvick J.P."/>
            <person name="Farman M.A."/>
            <person name="Gan P."/>
            <person name="Heiman D."/>
            <person name="Henrissat B."/>
            <person name="Howard R.J."/>
            <person name="Kabbage M."/>
            <person name="Koch C."/>
            <person name="Kracher B."/>
            <person name="Kubo Y."/>
            <person name="Law A.D."/>
            <person name="Lebrun M.-H."/>
            <person name="Lee Y.-H."/>
            <person name="Miyara I."/>
            <person name="Moore N."/>
            <person name="Neumann U."/>
            <person name="Nordstroem K."/>
            <person name="Panaccione D.G."/>
            <person name="Panstruga R."/>
            <person name="Place M."/>
            <person name="Proctor R.H."/>
            <person name="Prusky D."/>
            <person name="Rech G."/>
            <person name="Reinhardt R."/>
            <person name="Rollins J.A."/>
            <person name="Rounsley S."/>
            <person name="Schardl C.L."/>
            <person name="Schwartz D.C."/>
            <person name="Shenoy N."/>
            <person name="Shirasu K."/>
            <person name="Sikhakolli U.R."/>
            <person name="Stueber K."/>
            <person name="Sukno S.A."/>
            <person name="Sweigard J.A."/>
            <person name="Takano Y."/>
            <person name="Takahara H."/>
            <person name="Trail F."/>
            <person name="van der Does H.C."/>
            <person name="Voll L.M."/>
            <person name="Will I."/>
            <person name="Young S."/>
            <person name="Zeng Q."/>
            <person name="Zhang J."/>
            <person name="Zhou S."/>
            <person name="Dickman M.B."/>
            <person name="Schulze-Lefert P."/>
            <person name="Ver Loren van Themaat E."/>
            <person name="Ma L.-J."/>
            <person name="Vaillancourt L.J."/>
        </authorList>
    </citation>
    <scope>NUCLEOTIDE SEQUENCE [LARGE SCALE GENOMIC DNA]</scope>
    <source>
        <strain evidence="3">M1.001 / M2 / FGSC 10212</strain>
    </source>
</reference>
<organism evidence="3">
    <name type="scientific">Colletotrichum graminicola (strain M1.001 / M2 / FGSC 10212)</name>
    <name type="common">Maize anthracnose fungus</name>
    <name type="synonym">Glomerella graminicola</name>
    <dbReference type="NCBI Taxonomy" id="645133"/>
    <lineage>
        <taxon>Eukaryota</taxon>
        <taxon>Fungi</taxon>
        <taxon>Dikarya</taxon>
        <taxon>Ascomycota</taxon>
        <taxon>Pezizomycotina</taxon>
        <taxon>Sordariomycetes</taxon>
        <taxon>Hypocreomycetidae</taxon>
        <taxon>Glomerellales</taxon>
        <taxon>Glomerellaceae</taxon>
        <taxon>Colletotrichum</taxon>
        <taxon>Colletotrichum graminicola species complex</taxon>
    </lineage>
</organism>
<keyword evidence="3" id="KW-1185">Reference proteome</keyword>
<feature type="region of interest" description="Disordered" evidence="1">
    <location>
        <begin position="53"/>
        <end position="74"/>
    </location>
</feature>
<proteinExistence type="predicted"/>
<evidence type="ECO:0000313" key="2">
    <source>
        <dbReference type="EMBL" id="EFQ29705.1"/>
    </source>
</evidence>
<dbReference type="Proteomes" id="UP000008782">
    <property type="component" value="Unassembled WGS sequence"/>
</dbReference>
<dbReference type="HOGENOM" id="CLU_2687680_0_0_1"/>